<dbReference type="Proteomes" id="UP000029707">
    <property type="component" value="Unassembled WGS sequence"/>
</dbReference>
<dbReference type="GO" id="GO:0016887">
    <property type="term" value="F:ATP hydrolysis activity"/>
    <property type="evidence" value="ECO:0007669"/>
    <property type="project" value="InterPro"/>
</dbReference>
<accession>A0A4U8TRW8</accession>
<keyword evidence="6" id="KW-1185">Reference proteome</keyword>
<dbReference type="STRING" id="425400.LS65_05900"/>
<evidence type="ECO:0000256" key="3">
    <source>
        <dbReference type="ARBA" id="ARBA00022840"/>
    </source>
</evidence>
<name>A0A4U8TRW8_9HELI</name>
<dbReference type="InterPro" id="IPR003593">
    <property type="entry name" value="AAA+_ATPase"/>
</dbReference>
<dbReference type="EMBL" id="JRMQ02000001">
    <property type="protein sequence ID" value="TLE03412.1"/>
    <property type="molecule type" value="Genomic_DNA"/>
</dbReference>
<evidence type="ECO:0000256" key="1">
    <source>
        <dbReference type="ARBA" id="ARBA00022448"/>
    </source>
</evidence>
<organism evidence="5 6">
    <name type="scientific">Helicobacter japonicus</name>
    <dbReference type="NCBI Taxonomy" id="425400"/>
    <lineage>
        <taxon>Bacteria</taxon>
        <taxon>Pseudomonadati</taxon>
        <taxon>Campylobacterota</taxon>
        <taxon>Epsilonproteobacteria</taxon>
        <taxon>Campylobacterales</taxon>
        <taxon>Helicobacteraceae</taxon>
        <taxon>Helicobacter</taxon>
    </lineage>
</organism>
<protein>
    <submittedName>
        <fullName evidence="5">ATP-binding cassette domain-containing protein</fullName>
    </submittedName>
</protein>
<dbReference type="PROSITE" id="PS00211">
    <property type="entry name" value="ABC_TRANSPORTER_1"/>
    <property type="match status" value="1"/>
</dbReference>
<evidence type="ECO:0000313" key="6">
    <source>
        <dbReference type="Proteomes" id="UP000029707"/>
    </source>
</evidence>
<dbReference type="AlphaFoldDB" id="A0A4U8TRW8"/>
<dbReference type="RefSeq" id="WP_034362335.1">
    <property type="nucleotide sequence ID" value="NZ_CAJUDB010000008.1"/>
</dbReference>
<evidence type="ECO:0000256" key="2">
    <source>
        <dbReference type="ARBA" id="ARBA00022741"/>
    </source>
</evidence>
<dbReference type="SUPFAM" id="SSF52540">
    <property type="entry name" value="P-loop containing nucleoside triphosphate hydrolases"/>
    <property type="match status" value="1"/>
</dbReference>
<proteinExistence type="predicted"/>
<dbReference type="InterPro" id="IPR027417">
    <property type="entry name" value="P-loop_NTPase"/>
</dbReference>
<sequence length="296" mass="33350">MSDIVLRFCKKLLGSKGEFQLQVDKQLAFGEFVALFGKSGAGKTSILRILSGLENVENGYIRVGDSVWLDSAKKINLPPQKRCIGFVFQNHALFPHLNVYENICFGLKNRQDKVFANELIELMDLTHLKKSNISRLSGGQSQRVALARSLASRPQILLLDEPFSALDNAMSKTLQNTLKEIHKHFKLTTLLVSHNVSEIFSLASRTLVLQNGEIIRDGSNDSIFIQKNLNAKIKLMGEIVNIHIENLIATISILCENEVYKITYDPTEAARFKIGEQVILADKTFNPVLYKYRIED</sequence>
<dbReference type="Pfam" id="PF00005">
    <property type="entry name" value="ABC_tran"/>
    <property type="match status" value="1"/>
</dbReference>
<dbReference type="PANTHER" id="PTHR42781">
    <property type="entry name" value="SPERMIDINE/PUTRESCINE IMPORT ATP-BINDING PROTEIN POTA"/>
    <property type="match status" value="1"/>
</dbReference>
<dbReference type="Gene3D" id="3.40.50.300">
    <property type="entry name" value="P-loop containing nucleotide triphosphate hydrolases"/>
    <property type="match status" value="1"/>
</dbReference>
<feature type="domain" description="ABC transporter" evidence="4">
    <location>
        <begin position="4"/>
        <end position="236"/>
    </location>
</feature>
<dbReference type="InterPro" id="IPR017871">
    <property type="entry name" value="ABC_transporter-like_CS"/>
</dbReference>
<evidence type="ECO:0000313" key="5">
    <source>
        <dbReference type="EMBL" id="TLE03412.1"/>
    </source>
</evidence>
<keyword evidence="3 5" id="KW-0067">ATP-binding</keyword>
<dbReference type="InterPro" id="IPR050093">
    <property type="entry name" value="ABC_SmlMolc_Importer"/>
</dbReference>
<dbReference type="PROSITE" id="PS50893">
    <property type="entry name" value="ABC_TRANSPORTER_2"/>
    <property type="match status" value="1"/>
</dbReference>
<reference evidence="5 6" key="1">
    <citation type="journal article" date="2014" name="Genome Announc.">
        <title>Draft genome sequences of eight enterohepatic helicobacter species isolated from both laboratory and wild rodents.</title>
        <authorList>
            <person name="Sheh A."/>
            <person name="Shen Z."/>
            <person name="Fox J.G."/>
        </authorList>
    </citation>
    <scope>NUCLEOTIDE SEQUENCE [LARGE SCALE GENOMIC DNA]</scope>
    <source>
        <strain evidence="5 6">MIT 01-6451</strain>
    </source>
</reference>
<dbReference type="SMART" id="SM00382">
    <property type="entry name" value="AAA"/>
    <property type="match status" value="1"/>
</dbReference>
<dbReference type="PANTHER" id="PTHR42781:SF4">
    <property type="entry name" value="SPERMIDINE_PUTRESCINE IMPORT ATP-BINDING PROTEIN POTA"/>
    <property type="match status" value="1"/>
</dbReference>
<keyword evidence="1" id="KW-0813">Transport</keyword>
<dbReference type="OrthoDB" id="9814623at2"/>
<dbReference type="InterPro" id="IPR003439">
    <property type="entry name" value="ABC_transporter-like_ATP-bd"/>
</dbReference>
<dbReference type="GO" id="GO:0005524">
    <property type="term" value="F:ATP binding"/>
    <property type="evidence" value="ECO:0007669"/>
    <property type="project" value="UniProtKB-KW"/>
</dbReference>
<comment type="caution">
    <text evidence="5">The sequence shown here is derived from an EMBL/GenBank/DDBJ whole genome shotgun (WGS) entry which is preliminary data.</text>
</comment>
<gene>
    <name evidence="5" type="ORF">LS65_001185</name>
</gene>
<evidence type="ECO:0000259" key="4">
    <source>
        <dbReference type="PROSITE" id="PS50893"/>
    </source>
</evidence>
<keyword evidence="2" id="KW-0547">Nucleotide-binding</keyword>